<organism evidence="1 2">
    <name type="scientific">Pelagomonas calceolata</name>
    <dbReference type="NCBI Taxonomy" id="35677"/>
    <lineage>
        <taxon>Eukaryota</taxon>
        <taxon>Sar</taxon>
        <taxon>Stramenopiles</taxon>
        <taxon>Ochrophyta</taxon>
        <taxon>Pelagophyceae</taxon>
        <taxon>Pelagomonadales</taxon>
        <taxon>Pelagomonadaceae</taxon>
        <taxon>Pelagomonas</taxon>
    </lineage>
</organism>
<reference evidence="1" key="1">
    <citation type="submission" date="2021-11" db="EMBL/GenBank/DDBJ databases">
        <authorList>
            <consortium name="Genoscope - CEA"/>
            <person name="William W."/>
        </authorList>
    </citation>
    <scope>NUCLEOTIDE SEQUENCE</scope>
</reference>
<keyword evidence="2" id="KW-1185">Reference proteome</keyword>
<evidence type="ECO:0000313" key="2">
    <source>
        <dbReference type="Proteomes" id="UP000789595"/>
    </source>
</evidence>
<evidence type="ECO:0000313" key="1">
    <source>
        <dbReference type="EMBL" id="CAH0379019.1"/>
    </source>
</evidence>
<feature type="non-terminal residue" evidence="1">
    <location>
        <position position="403"/>
    </location>
</feature>
<protein>
    <submittedName>
        <fullName evidence="1">Uncharacterized protein</fullName>
    </submittedName>
</protein>
<dbReference type="EMBL" id="CAKKNE010000006">
    <property type="protein sequence ID" value="CAH0379019.1"/>
    <property type="molecule type" value="Genomic_DNA"/>
</dbReference>
<sequence>MALEFRCEDAVDIVRLGVGRRVGRRRIPKCLAPREAQPRPRARAVVQRRRCSIFLQRAVAPLVNLLRGDAAAALLDHHVLEDNRRLRIDSEAAELDRGPPRVERGPLVHDDTDFGVFHHGIVEQARPGDGQGDARLVREDAPPALDGRVGGHADAGRRIDAVEAHAFRMNFDALDRGQGVVARQGQRPLDDELFLVAAGRDEDERARRVAHRGPQRRRVARHEQRRYPLLGSPKYRRSRLAHAFRVGNASLKIAAAQPRPRAPQQRLLRRRLGRIVHCQGGVAGLLRLRGPPYPQKRLREVRVQRRRVAAVREAARPDFDGVFIFSLLEFVFRCLPLGRVIRAAVSLWCGSLLSSSGLCSHRGPLFVVTTRGTHEMIILSPLRPIFVIPMGLRAAVGEKWTYE</sequence>
<comment type="caution">
    <text evidence="1">The sequence shown here is derived from an EMBL/GenBank/DDBJ whole genome shotgun (WGS) entry which is preliminary data.</text>
</comment>
<proteinExistence type="predicted"/>
<accession>A0A8J2SZN0</accession>
<name>A0A8J2SZN0_9STRA</name>
<dbReference type="Proteomes" id="UP000789595">
    <property type="component" value="Unassembled WGS sequence"/>
</dbReference>
<gene>
    <name evidence="1" type="ORF">PECAL_6P06220</name>
</gene>
<dbReference type="AlphaFoldDB" id="A0A8J2SZN0"/>